<proteinExistence type="predicted"/>
<gene>
    <name evidence="1" type="ORF">GO620_013505</name>
</gene>
<organism evidence="1 2">
    <name type="scientific">Mucilaginibacter ginkgonis</name>
    <dbReference type="NCBI Taxonomy" id="2682091"/>
    <lineage>
        <taxon>Bacteria</taxon>
        <taxon>Pseudomonadati</taxon>
        <taxon>Bacteroidota</taxon>
        <taxon>Sphingobacteriia</taxon>
        <taxon>Sphingobacteriales</taxon>
        <taxon>Sphingobacteriaceae</taxon>
        <taxon>Mucilaginibacter</taxon>
    </lineage>
</organism>
<sequence length="265" mass="31301">MQKVAIVIPCYKSSLTKHEEIALAQCKKILGQYPVRIAKPESLILPAEILDFADCAAVNFDDNYFADIAGYNRLMLSAEFYKRFTGFEYILIYQLDAFVFKDELENWCSKGYDYIGAPWISRKSRSPLKQVLVNIQRNWSYRFDLKKRGVPNKYQFENRVGNGGFSLRRVSAFADLCDEMVKEIDYYLSQTAHQYNEDAFWSLEVNRHKKRLEIPVWREALEFCYETYPDRAFELTGHQLPFGCHDWDAYPDFWRPIFKELGYDL</sequence>
<dbReference type="RefSeq" id="WP_157526858.1">
    <property type="nucleotide sequence ID" value="NZ_CP066775.1"/>
</dbReference>
<name>A0A6I4I2R1_9SPHI</name>
<evidence type="ECO:0000313" key="1">
    <source>
        <dbReference type="EMBL" id="QQL49184.1"/>
    </source>
</evidence>
<dbReference type="InterPro" id="IPR043729">
    <property type="entry name" value="DUF5672"/>
</dbReference>
<dbReference type="EMBL" id="CP066775">
    <property type="protein sequence ID" value="QQL49184.1"/>
    <property type="molecule type" value="Genomic_DNA"/>
</dbReference>
<reference evidence="1 2" key="1">
    <citation type="submission" date="2020-12" db="EMBL/GenBank/DDBJ databases">
        <title>HMF7856_wgs.fasta genome submission.</title>
        <authorList>
            <person name="Kang H."/>
            <person name="Kim H."/>
            <person name="Joh K."/>
        </authorList>
    </citation>
    <scope>NUCLEOTIDE SEQUENCE [LARGE SCALE GENOMIC DNA]</scope>
    <source>
        <strain evidence="1 2">HMF7856</strain>
    </source>
</reference>
<protein>
    <submittedName>
        <fullName evidence="1">Uncharacterized protein</fullName>
    </submittedName>
</protein>
<dbReference type="AlphaFoldDB" id="A0A6I4I2R1"/>
<keyword evidence="2" id="KW-1185">Reference proteome</keyword>
<dbReference type="Proteomes" id="UP000429232">
    <property type="component" value="Chromosome"/>
</dbReference>
<evidence type="ECO:0000313" key="2">
    <source>
        <dbReference type="Proteomes" id="UP000429232"/>
    </source>
</evidence>
<dbReference type="KEGG" id="mgik:GO620_013505"/>
<accession>A0A6I4I2R1</accession>
<dbReference type="Pfam" id="PF18922">
    <property type="entry name" value="DUF5672"/>
    <property type="match status" value="1"/>
</dbReference>